<gene>
    <name evidence="2" type="ORF">FA13DRAFT_1732263</name>
</gene>
<feature type="compositionally biased region" description="Basic and acidic residues" evidence="1">
    <location>
        <begin position="14"/>
        <end position="26"/>
    </location>
</feature>
<name>A0A4Y7TCT9_COPMI</name>
<dbReference type="Proteomes" id="UP000298030">
    <property type="component" value="Unassembled WGS sequence"/>
</dbReference>
<evidence type="ECO:0000313" key="2">
    <source>
        <dbReference type="EMBL" id="TEB31983.1"/>
    </source>
</evidence>
<protein>
    <submittedName>
        <fullName evidence="2">Uncharacterized protein</fullName>
    </submittedName>
</protein>
<proteinExistence type="predicted"/>
<feature type="region of interest" description="Disordered" evidence="1">
    <location>
        <begin position="1"/>
        <end position="26"/>
    </location>
</feature>
<evidence type="ECO:0000256" key="1">
    <source>
        <dbReference type="SAM" id="MobiDB-lite"/>
    </source>
</evidence>
<dbReference type="EMBL" id="QPFP01000017">
    <property type="protein sequence ID" value="TEB31983.1"/>
    <property type="molecule type" value="Genomic_DNA"/>
</dbReference>
<dbReference type="AlphaFoldDB" id="A0A4Y7TCT9"/>
<accession>A0A4Y7TCT9</accession>
<sequence>MGRINAKCPPGKVRRQDDVHHYSGERKLAGSVQSVHLGKSGGRMTHIRLESGFRKWVGSV</sequence>
<keyword evidence="3" id="KW-1185">Reference proteome</keyword>
<comment type="caution">
    <text evidence="2">The sequence shown here is derived from an EMBL/GenBank/DDBJ whole genome shotgun (WGS) entry which is preliminary data.</text>
</comment>
<organism evidence="2 3">
    <name type="scientific">Coprinellus micaceus</name>
    <name type="common">Glistening ink-cap mushroom</name>
    <name type="synonym">Coprinus micaceus</name>
    <dbReference type="NCBI Taxonomy" id="71717"/>
    <lineage>
        <taxon>Eukaryota</taxon>
        <taxon>Fungi</taxon>
        <taxon>Dikarya</taxon>
        <taxon>Basidiomycota</taxon>
        <taxon>Agaricomycotina</taxon>
        <taxon>Agaricomycetes</taxon>
        <taxon>Agaricomycetidae</taxon>
        <taxon>Agaricales</taxon>
        <taxon>Agaricineae</taxon>
        <taxon>Psathyrellaceae</taxon>
        <taxon>Coprinellus</taxon>
    </lineage>
</organism>
<reference evidence="2 3" key="1">
    <citation type="journal article" date="2019" name="Nat. Ecol. Evol.">
        <title>Megaphylogeny resolves global patterns of mushroom evolution.</title>
        <authorList>
            <person name="Varga T."/>
            <person name="Krizsan K."/>
            <person name="Foldi C."/>
            <person name="Dima B."/>
            <person name="Sanchez-Garcia M."/>
            <person name="Sanchez-Ramirez S."/>
            <person name="Szollosi G.J."/>
            <person name="Szarkandi J.G."/>
            <person name="Papp V."/>
            <person name="Albert L."/>
            <person name="Andreopoulos W."/>
            <person name="Angelini C."/>
            <person name="Antonin V."/>
            <person name="Barry K.W."/>
            <person name="Bougher N.L."/>
            <person name="Buchanan P."/>
            <person name="Buyck B."/>
            <person name="Bense V."/>
            <person name="Catcheside P."/>
            <person name="Chovatia M."/>
            <person name="Cooper J."/>
            <person name="Damon W."/>
            <person name="Desjardin D."/>
            <person name="Finy P."/>
            <person name="Geml J."/>
            <person name="Haridas S."/>
            <person name="Hughes K."/>
            <person name="Justo A."/>
            <person name="Karasinski D."/>
            <person name="Kautmanova I."/>
            <person name="Kiss B."/>
            <person name="Kocsube S."/>
            <person name="Kotiranta H."/>
            <person name="LaButti K.M."/>
            <person name="Lechner B.E."/>
            <person name="Liimatainen K."/>
            <person name="Lipzen A."/>
            <person name="Lukacs Z."/>
            <person name="Mihaltcheva S."/>
            <person name="Morgado L.N."/>
            <person name="Niskanen T."/>
            <person name="Noordeloos M.E."/>
            <person name="Ohm R.A."/>
            <person name="Ortiz-Santana B."/>
            <person name="Ovrebo C."/>
            <person name="Racz N."/>
            <person name="Riley R."/>
            <person name="Savchenko A."/>
            <person name="Shiryaev A."/>
            <person name="Soop K."/>
            <person name="Spirin V."/>
            <person name="Szebenyi C."/>
            <person name="Tomsovsky M."/>
            <person name="Tulloss R.E."/>
            <person name="Uehling J."/>
            <person name="Grigoriev I.V."/>
            <person name="Vagvolgyi C."/>
            <person name="Papp T."/>
            <person name="Martin F.M."/>
            <person name="Miettinen O."/>
            <person name="Hibbett D.S."/>
            <person name="Nagy L.G."/>
        </authorList>
    </citation>
    <scope>NUCLEOTIDE SEQUENCE [LARGE SCALE GENOMIC DNA]</scope>
    <source>
        <strain evidence="2 3">FP101781</strain>
    </source>
</reference>
<evidence type="ECO:0000313" key="3">
    <source>
        <dbReference type="Proteomes" id="UP000298030"/>
    </source>
</evidence>